<keyword evidence="2" id="KW-0175">Coiled coil</keyword>
<evidence type="ECO:0000313" key="8">
    <source>
        <dbReference type="EMBL" id="OBZ88334.1"/>
    </source>
</evidence>
<dbReference type="EMBL" id="LUGH01000159">
    <property type="protein sequence ID" value="OBZ88334.1"/>
    <property type="molecule type" value="Genomic_DNA"/>
</dbReference>
<dbReference type="InterPro" id="IPR003137">
    <property type="entry name" value="PA_domain"/>
</dbReference>
<dbReference type="Proteomes" id="UP000093000">
    <property type="component" value="Unassembled WGS sequence"/>
</dbReference>
<dbReference type="PANTHER" id="PTHR10404">
    <property type="entry name" value="N-ACETYLATED-ALPHA-LINKED ACIDIC DIPEPTIDASE"/>
    <property type="match status" value="1"/>
</dbReference>
<dbReference type="AlphaFoldDB" id="A0A1C7NM34"/>
<dbReference type="SUPFAM" id="SSF47672">
    <property type="entry name" value="Transferrin receptor-like dimerisation domain"/>
    <property type="match status" value="1"/>
</dbReference>
<dbReference type="STRING" id="101091.A0A1C7NM34"/>
<proteinExistence type="inferred from homology"/>
<feature type="region of interest" description="Disordered" evidence="3">
    <location>
        <begin position="1"/>
        <end position="23"/>
    </location>
</feature>
<feature type="transmembrane region" description="Helical" evidence="4">
    <location>
        <begin position="60"/>
        <end position="79"/>
    </location>
</feature>
<evidence type="ECO:0000256" key="2">
    <source>
        <dbReference type="SAM" id="Coils"/>
    </source>
</evidence>
<protein>
    <submittedName>
        <fullName evidence="8">N-acetylated-alpha-linked acidic dipeptidase 2</fullName>
    </submittedName>
</protein>
<evidence type="ECO:0000256" key="3">
    <source>
        <dbReference type="SAM" id="MobiDB-lite"/>
    </source>
</evidence>
<dbReference type="InterPro" id="IPR046450">
    <property type="entry name" value="PA_dom_sf"/>
</dbReference>
<feature type="domain" description="PA" evidence="5">
    <location>
        <begin position="201"/>
        <end position="273"/>
    </location>
</feature>
<dbReference type="InterPro" id="IPR036757">
    <property type="entry name" value="TFR-like_dimer_dom_sf"/>
</dbReference>
<dbReference type="Pfam" id="PF04389">
    <property type="entry name" value="Peptidase_M28"/>
    <property type="match status" value="1"/>
</dbReference>
<feature type="domain" description="Peptidase M28" evidence="7">
    <location>
        <begin position="370"/>
        <end position="516"/>
    </location>
</feature>
<reference evidence="8 9" key="1">
    <citation type="submission" date="2016-03" db="EMBL/GenBank/DDBJ databases">
        <title>Choanephora cucurbitarum.</title>
        <authorList>
            <person name="Min B."/>
            <person name="Park H."/>
            <person name="Park J.-H."/>
            <person name="Shin H.-D."/>
            <person name="Choi I.-G."/>
        </authorList>
    </citation>
    <scope>NUCLEOTIDE SEQUENCE [LARGE SCALE GENOMIC DNA]</scope>
    <source>
        <strain evidence="8 9">KUS-F28377</strain>
    </source>
</reference>
<feature type="coiled-coil region" evidence="2">
    <location>
        <begin position="643"/>
        <end position="697"/>
    </location>
</feature>
<evidence type="ECO:0000259" key="7">
    <source>
        <dbReference type="Pfam" id="PF04389"/>
    </source>
</evidence>
<comment type="caution">
    <text evidence="8">The sequence shown here is derived from an EMBL/GenBank/DDBJ whole genome shotgun (WGS) entry which is preliminary data.</text>
</comment>
<dbReference type="SUPFAM" id="SSF52025">
    <property type="entry name" value="PA domain"/>
    <property type="match status" value="1"/>
</dbReference>
<dbReference type="PANTHER" id="PTHR10404:SF46">
    <property type="entry name" value="VACUOLAR PROTEIN SORTING-ASSOCIATED PROTEIN 70"/>
    <property type="match status" value="1"/>
</dbReference>
<dbReference type="InterPro" id="IPR039373">
    <property type="entry name" value="Peptidase_M28B"/>
</dbReference>
<dbReference type="FunCoup" id="A0A1C7NM34">
    <property type="interactions" value="48"/>
</dbReference>
<evidence type="ECO:0000256" key="4">
    <source>
        <dbReference type="SAM" id="Phobius"/>
    </source>
</evidence>
<dbReference type="InterPro" id="IPR007484">
    <property type="entry name" value="Peptidase_M28"/>
</dbReference>
<dbReference type="Pfam" id="PF02225">
    <property type="entry name" value="PA"/>
    <property type="match status" value="1"/>
</dbReference>
<dbReference type="Gene3D" id="1.20.930.40">
    <property type="entry name" value="Transferrin receptor-like, dimerisation domain"/>
    <property type="match status" value="1"/>
</dbReference>
<dbReference type="Pfam" id="PF04253">
    <property type="entry name" value="TFR_dimer"/>
    <property type="match status" value="1"/>
</dbReference>
<dbReference type="Gene3D" id="3.40.630.10">
    <property type="entry name" value="Zn peptidases"/>
    <property type="match status" value="1"/>
</dbReference>
<name>A0A1C7NM34_9FUNG</name>
<evidence type="ECO:0000259" key="6">
    <source>
        <dbReference type="Pfam" id="PF04253"/>
    </source>
</evidence>
<keyword evidence="4" id="KW-0812">Transmembrane</keyword>
<keyword evidence="4" id="KW-1133">Transmembrane helix</keyword>
<dbReference type="SUPFAM" id="SSF53187">
    <property type="entry name" value="Zn-dependent exopeptidases"/>
    <property type="match status" value="1"/>
</dbReference>
<evidence type="ECO:0000313" key="9">
    <source>
        <dbReference type="Proteomes" id="UP000093000"/>
    </source>
</evidence>
<sequence length="774" mass="86450">MSNRKQASELLPSSGQKGYQTCSISSPNETSAWARSDAFTHSHYQRQYHKAKPRPSSLRICLSSVFLTLVFMFGVRTLFTSQNGQIAGIEVLSTAPSPYDIIKELPSSQSIRELFVHYSKKSQLAGTEEVLGLAEWTRDQFTQFGLSDAAIETYYPVLNYPLERKLAVVNGSQDLLYNATLRETDDDALPTFHAYSADGNVTGPIVYVHYGRLEDFVWLSSQPNITLQGSIALMRHGQISGSIKIQHAEQFGCVGALVYTDPADTDLPTLVHRESVAYAHHYPGDPFSPGFASTKANGSDIGQNTTIPSIPSLPISWSDALPLLRTTQGLGYTHVLWIGGSQLVGYYTGPSQALVQLVNINKMEKRPILNVVARIPGLEESDQTIIVGAHRDAWGRSAADPSSGSAILLELARVFGVLVEKGWRPRRSIQFVSWDATEYGNVGSTEWVEDHIDWLKDHGVAYLDVSHAAVTGPHFSAQASPMLQGLLEEITSTVVDPRTSQSVYDAWVDHESSKNSSLPLAQLIGTWQDAVAFYQMAGVSSLSISFSGEKYDVGHNGFPVSYECSSSIAWMERFGDPTFEYHQTLVKIWALLTMRLSSDMILPLDPLDYPLTIIKYLEHILYQQANPCTHIHNQDLPSLYEALTELQKTATKFNRKVRKIKNKLEQFDESEHHHKKRKKLNKKIQKLNSRLVKFERSFVNNQGLLANRPWYKHAIFGPLAETGETQVFPSLVEATEEMVEREQVLVDILRNAKAILAKGYSEKSHDLLDTIELF</sequence>
<keyword evidence="9" id="KW-1185">Reference proteome</keyword>
<feature type="domain" description="Transferrin receptor-like dimerisation" evidence="6">
    <location>
        <begin position="635"/>
        <end position="739"/>
    </location>
</feature>
<dbReference type="Gene3D" id="3.50.30.30">
    <property type="match status" value="1"/>
</dbReference>
<dbReference type="InParanoid" id="A0A1C7NM34"/>
<evidence type="ECO:0000256" key="1">
    <source>
        <dbReference type="ARBA" id="ARBA00005634"/>
    </source>
</evidence>
<keyword evidence="4" id="KW-0472">Membrane</keyword>
<gene>
    <name evidence="8" type="primary">NAALAD2</name>
    <name evidence="8" type="ORF">A0J61_03622</name>
</gene>
<comment type="similarity">
    <text evidence="1">Belongs to the peptidase M28 family. M28B subfamily.</text>
</comment>
<organism evidence="8 9">
    <name type="scientific">Choanephora cucurbitarum</name>
    <dbReference type="NCBI Taxonomy" id="101091"/>
    <lineage>
        <taxon>Eukaryota</taxon>
        <taxon>Fungi</taxon>
        <taxon>Fungi incertae sedis</taxon>
        <taxon>Mucoromycota</taxon>
        <taxon>Mucoromycotina</taxon>
        <taxon>Mucoromycetes</taxon>
        <taxon>Mucorales</taxon>
        <taxon>Mucorineae</taxon>
        <taxon>Choanephoraceae</taxon>
        <taxon>Choanephoroideae</taxon>
        <taxon>Choanephora</taxon>
    </lineage>
</organism>
<dbReference type="OrthoDB" id="5841748at2759"/>
<dbReference type="GO" id="GO:0004180">
    <property type="term" value="F:carboxypeptidase activity"/>
    <property type="evidence" value="ECO:0007669"/>
    <property type="project" value="TreeGrafter"/>
</dbReference>
<dbReference type="FunFam" id="3.40.630.10:FF:000101">
    <property type="entry name" value="N-acetylated alpha-linked acidic dipeptidase like 1"/>
    <property type="match status" value="1"/>
</dbReference>
<dbReference type="InterPro" id="IPR007365">
    <property type="entry name" value="TFR-like_dimer_dom"/>
</dbReference>
<evidence type="ECO:0000259" key="5">
    <source>
        <dbReference type="Pfam" id="PF02225"/>
    </source>
</evidence>
<accession>A0A1C7NM34</accession>